<dbReference type="AlphaFoldDB" id="A0A1F6T7L0"/>
<dbReference type="InterPro" id="IPR012902">
    <property type="entry name" value="N_methyl_site"/>
</dbReference>
<keyword evidence="4 6" id="KW-1133">Transmembrane helix</keyword>
<dbReference type="PANTHER" id="PTHR30093">
    <property type="entry name" value="GENERAL SECRETION PATHWAY PROTEIN G"/>
    <property type="match status" value="1"/>
</dbReference>
<evidence type="ECO:0000256" key="4">
    <source>
        <dbReference type="ARBA" id="ARBA00022989"/>
    </source>
</evidence>
<dbReference type="SUPFAM" id="SSF54523">
    <property type="entry name" value="Pili subunits"/>
    <property type="match status" value="1"/>
</dbReference>
<dbReference type="GO" id="GO:0015628">
    <property type="term" value="P:protein secretion by the type II secretion system"/>
    <property type="evidence" value="ECO:0007669"/>
    <property type="project" value="InterPro"/>
</dbReference>
<dbReference type="Pfam" id="PF07963">
    <property type="entry name" value="N_methyl"/>
    <property type="match status" value="1"/>
</dbReference>
<evidence type="ECO:0000256" key="5">
    <source>
        <dbReference type="ARBA" id="ARBA00023136"/>
    </source>
</evidence>
<dbReference type="GO" id="GO:0016020">
    <property type="term" value="C:membrane"/>
    <property type="evidence" value="ECO:0007669"/>
    <property type="project" value="UniProtKB-SubCell"/>
</dbReference>
<keyword evidence="5 6" id="KW-0472">Membrane</keyword>
<dbReference type="PANTHER" id="PTHR30093:SF7">
    <property type="entry name" value="MSHA MAJOR PILIN SUBUNIT MSHA"/>
    <property type="match status" value="1"/>
</dbReference>
<evidence type="ECO:0000313" key="7">
    <source>
        <dbReference type="EMBL" id="OGI41104.1"/>
    </source>
</evidence>
<dbReference type="InterPro" id="IPR002416">
    <property type="entry name" value="T2SS_protein-GspH"/>
</dbReference>
<protein>
    <recommendedName>
        <fullName evidence="9">Mannose-sensitive hemagglutinin A</fullName>
    </recommendedName>
</protein>
<reference evidence="7 8" key="1">
    <citation type="journal article" date="2016" name="Nat. Commun.">
        <title>Thousands of microbial genomes shed light on interconnected biogeochemical processes in an aquifer system.</title>
        <authorList>
            <person name="Anantharaman K."/>
            <person name="Brown C.T."/>
            <person name="Hug L.A."/>
            <person name="Sharon I."/>
            <person name="Castelle C.J."/>
            <person name="Probst A.J."/>
            <person name="Thomas B.C."/>
            <person name="Singh A."/>
            <person name="Wilkins M.J."/>
            <person name="Karaoz U."/>
            <person name="Brodie E.L."/>
            <person name="Williams K.H."/>
            <person name="Hubbard S.S."/>
            <person name="Banfield J.F."/>
        </authorList>
    </citation>
    <scope>NUCLEOTIDE SEQUENCE [LARGE SCALE GENOMIC DNA]</scope>
</reference>
<dbReference type="Proteomes" id="UP000178379">
    <property type="component" value="Unassembled WGS sequence"/>
</dbReference>
<dbReference type="InterPro" id="IPR045584">
    <property type="entry name" value="Pilin-like"/>
</dbReference>
<evidence type="ECO:0000313" key="8">
    <source>
        <dbReference type="Proteomes" id="UP000178379"/>
    </source>
</evidence>
<evidence type="ECO:0008006" key="9">
    <source>
        <dbReference type="Google" id="ProtNLM"/>
    </source>
</evidence>
<comment type="subcellular location">
    <subcellularLocation>
        <location evidence="1">Membrane</location>
        <topology evidence="1">Single-pass membrane protein</topology>
    </subcellularLocation>
</comment>
<dbReference type="PROSITE" id="PS00409">
    <property type="entry name" value="PROKAR_NTER_METHYL"/>
    <property type="match status" value="1"/>
</dbReference>
<evidence type="ECO:0000256" key="1">
    <source>
        <dbReference type="ARBA" id="ARBA00004167"/>
    </source>
</evidence>
<name>A0A1F6T7L0_9PROT</name>
<proteinExistence type="predicted"/>
<evidence type="ECO:0000256" key="3">
    <source>
        <dbReference type="ARBA" id="ARBA00022692"/>
    </source>
</evidence>
<comment type="caution">
    <text evidence="7">The sequence shown here is derived from an EMBL/GenBank/DDBJ whole genome shotgun (WGS) entry which is preliminary data.</text>
</comment>
<dbReference type="STRING" id="1817756.A2140_05705"/>
<dbReference type="NCBIfam" id="TIGR02532">
    <property type="entry name" value="IV_pilin_GFxxxE"/>
    <property type="match status" value="1"/>
</dbReference>
<keyword evidence="3 6" id="KW-0812">Transmembrane</keyword>
<sequence>MKKQQAGFTLIELIIVIVILGILAATAMPRFADLSQDARVATLQGLQASIKSGATLAHAMQLARGLASNTTVTIEGSTTVTMSDGYPTAAQINNTLLGYSDDFGFAAGVFTKNGAPTPANCAVTYTASASGAFPVVQITSSGC</sequence>
<organism evidence="7 8">
    <name type="scientific">Candidatus Muproteobacteria bacterium RBG_16_62_13</name>
    <dbReference type="NCBI Taxonomy" id="1817756"/>
    <lineage>
        <taxon>Bacteria</taxon>
        <taxon>Pseudomonadati</taxon>
        <taxon>Pseudomonadota</taxon>
        <taxon>Candidatus Muproteobacteria</taxon>
    </lineage>
</organism>
<accession>A0A1F6T7L0</accession>
<dbReference type="PRINTS" id="PR00885">
    <property type="entry name" value="BCTERIALGSPH"/>
</dbReference>
<feature type="transmembrane region" description="Helical" evidence="6">
    <location>
        <begin position="7"/>
        <end position="28"/>
    </location>
</feature>
<dbReference type="Gene3D" id="3.30.700.10">
    <property type="entry name" value="Glycoprotein, Type 4 Pilin"/>
    <property type="match status" value="1"/>
</dbReference>
<dbReference type="GO" id="GO:0015627">
    <property type="term" value="C:type II protein secretion system complex"/>
    <property type="evidence" value="ECO:0007669"/>
    <property type="project" value="InterPro"/>
</dbReference>
<gene>
    <name evidence="7" type="ORF">A2140_05705</name>
</gene>
<evidence type="ECO:0000256" key="2">
    <source>
        <dbReference type="ARBA" id="ARBA00022481"/>
    </source>
</evidence>
<keyword evidence="2" id="KW-0488">Methylation</keyword>
<dbReference type="EMBL" id="MFSQ01000037">
    <property type="protein sequence ID" value="OGI41104.1"/>
    <property type="molecule type" value="Genomic_DNA"/>
</dbReference>
<evidence type="ECO:0000256" key="6">
    <source>
        <dbReference type="SAM" id="Phobius"/>
    </source>
</evidence>